<evidence type="ECO:0000313" key="3">
    <source>
        <dbReference type="Proteomes" id="UP000199531"/>
    </source>
</evidence>
<dbReference type="OrthoDB" id="8910965at2"/>
<organism evidence="2 3">
    <name type="scientific">Brachymonas denitrificans DSM 15123</name>
    <dbReference type="NCBI Taxonomy" id="1121117"/>
    <lineage>
        <taxon>Bacteria</taxon>
        <taxon>Pseudomonadati</taxon>
        <taxon>Pseudomonadota</taxon>
        <taxon>Betaproteobacteria</taxon>
        <taxon>Burkholderiales</taxon>
        <taxon>Comamonadaceae</taxon>
        <taxon>Brachymonas</taxon>
    </lineage>
</organism>
<name>A0A1H8K7Z2_9BURK</name>
<protein>
    <submittedName>
        <fullName evidence="2">Uncharacterized protein</fullName>
    </submittedName>
</protein>
<gene>
    <name evidence="2" type="ORF">SAMN02745977_02272</name>
</gene>
<proteinExistence type="predicted"/>
<dbReference type="RefSeq" id="WP_091818019.1">
    <property type="nucleotide sequence ID" value="NZ_FOCW01000009.1"/>
</dbReference>
<sequence length="222" mass="24189">MPENNPGTTELLTPSQRLEQSRRALLETMRPGATAAMQATRQAAEDVAQQAETLQPPSPVVAQAPSFVAAAATEPPEPGTAAEEAAIAQSTEAVPPAMARRRARPAARAWSLSGLVDSDTGRALSTGALAAQRLVNAWWRRHPLHVVADIGEPLLEKYARRHPYRLLAIAAALGAAVVVLKPWRWNGTRRWARNSFSRELQNMNFSRLSQMVVDSLLHNGKR</sequence>
<dbReference type="STRING" id="1121117.SAMN02745977_02272"/>
<feature type="compositionally biased region" description="Low complexity" evidence="1">
    <location>
        <begin position="33"/>
        <end position="42"/>
    </location>
</feature>
<evidence type="ECO:0000256" key="1">
    <source>
        <dbReference type="SAM" id="MobiDB-lite"/>
    </source>
</evidence>
<dbReference type="Proteomes" id="UP000199531">
    <property type="component" value="Unassembled WGS sequence"/>
</dbReference>
<evidence type="ECO:0000313" key="2">
    <source>
        <dbReference type="EMBL" id="SEN88827.1"/>
    </source>
</evidence>
<feature type="region of interest" description="Disordered" evidence="1">
    <location>
        <begin position="29"/>
        <end position="60"/>
    </location>
</feature>
<reference evidence="2 3" key="1">
    <citation type="submission" date="2016-10" db="EMBL/GenBank/DDBJ databases">
        <authorList>
            <person name="de Groot N.N."/>
        </authorList>
    </citation>
    <scope>NUCLEOTIDE SEQUENCE [LARGE SCALE GENOMIC DNA]</scope>
    <source>
        <strain evidence="2 3">DSM 15123</strain>
    </source>
</reference>
<dbReference type="AlphaFoldDB" id="A0A1H8K7Z2"/>
<keyword evidence="3" id="KW-1185">Reference proteome</keyword>
<accession>A0A1H8K7Z2</accession>
<dbReference type="EMBL" id="FOCW01000009">
    <property type="protein sequence ID" value="SEN88827.1"/>
    <property type="molecule type" value="Genomic_DNA"/>
</dbReference>